<evidence type="ECO:0000256" key="9">
    <source>
        <dbReference type="ARBA" id="ARBA00081863"/>
    </source>
</evidence>
<proteinExistence type="inferred from homology"/>
<evidence type="ECO:0000313" key="13">
    <source>
        <dbReference type="EMBL" id="SPQ19287.1"/>
    </source>
</evidence>
<feature type="domain" description="TFIIF beta subunit N-terminal" evidence="12">
    <location>
        <begin position="41"/>
        <end position="187"/>
    </location>
</feature>
<dbReference type="InterPro" id="IPR040504">
    <property type="entry name" value="TFIIF_beta_N"/>
</dbReference>
<dbReference type="PANTHER" id="PTHR10445:SF0">
    <property type="entry name" value="GENERAL TRANSCRIPTION FACTOR IIF SUBUNIT 2"/>
    <property type="match status" value="1"/>
</dbReference>
<evidence type="ECO:0000256" key="6">
    <source>
        <dbReference type="ARBA" id="ARBA00023163"/>
    </source>
</evidence>
<evidence type="ECO:0000259" key="11">
    <source>
        <dbReference type="Pfam" id="PF02270"/>
    </source>
</evidence>
<organism evidence="13 14">
    <name type="scientific">Thermothielavioides terrestris</name>
    <dbReference type="NCBI Taxonomy" id="2587410"/>
    <lineage>
        <taxon>Eukaryota</taxon>
        <taxon>Fungi</taxon>
        <taxon>Dikarya</taxon>
        <taxon>Ascomycota</taxon>
        <taxon>Pezizomycotina</taxon>
        <taxon>Sordariomycetes</taxon>
        <taxon>Sordariomycetidae</taxon>
        <taxon>Sordariales</taxon>
        <taxon>Chaetomiaceae</taxon>
        <taxon>Thermothielavioides</taxon>
    </lineage>
</organism>
<evidence type="ECO:0000256" key="2">
    <source>
        <dbReference type="ARBA" id="ARBA00009543"/>
    </source>
</evidence>
<feature type="compositionally biased region" description="Low complexity" evidence="10">
    <location>
        <begin position="323"/>
        <end position="332"/>
    </location>
</feature>
<keyword evidence="4" id="KW-0805">Transcription regulation</keyword>
<feature type="region of interest" description="Disordered" evidence="10">
    <location>
        <begin position="323"/>
        <end position="349"/>
    </location>
</feature>
<dbReference type="InterPro" id="IPR003196">
    <property type="entry name" value="TFIIF_beta"/>
</dbReference>
<keyword evidence="5" id="KW-0238">DNA-binding</keyword>
<evidence type="ECO:0000259" key="12">
    <source>
        <dbReference type="Pfam" id="PF17683"/>
    </source>
</evidence>
<evidence type="ECO:0000256" key="1">
    <source>
        <dbReference type="ARBA" id="ARBA00004123"/>
    </source>
</evidence>
<dbReference type="GO" id="GO:0003677">
    <property type="term" value="F:DNA binding"/>
    <property type="evidence" value="ECO:0007669"/>
    <property type="project" value="UniProtKB-KW"/>
</dbReference>
<name>A0A3S4BGB4_9PEZI</name>
<sequence length="349" mass="40105">MAEQPQIKPEPDAGPQFMDEALDETPDLEFYDKQSDADGYSRMYLARLPSYVWDAWSKLDDDAEIEIGTIRQWMDKDGNLRLQMRLRSDLKAHKKVPKEYNMDVVNHDVNNTFVFTEQDLPSFAAKNKERANALAQGIPAHLLRKQQRLMEQPVERGKRGAQYARRPIPKKTRIAGKIKHEVVCTPVQNAEANRFLALRANAAENTQKRTKMVNGLMPSQGLTNPKEWDAFLKTREKPTKAKKLENKATRWPENQLLDAIARCFSEHKYWSIRAFRGRIPQPEAYLRECLDKIAVLQRSGTFANHWSLKPEYQSMVASLPKPADDAALPKADALSDEEEDEDLKMEDVL</sequence>
<dbReference type="SUPFAM" id="SSF50916">
    <property type="entry name" value="Rap30/74 interaction domains"/>
    <property type="match status" value="1"/>
</dbReference>
<evidence type="ECO:0000256" key="3">
    <source>
        <dbReference type="ARBA" id="ARBA00021453"/>
    </source>
</evidence>
<reference evidence="13 14" key="1">
    <citation type="submission" date="2018-04" db="EMBL/GenBank/DDBJ databases">
        <authorList>
            <person name="Huttner S."/>
            <person name="Dainat J."/>
        </authorList>
    </citation>
    <scope>NUCLEOTIDE SEQUENCE [LARGE SCALE GENOMIC DNA]</scope>
</reference>
<dbReference type="FunFam" id="1.10.10.10:FF:000035">
    <property type="entry name" value="General transcription factor IIF subunit 2"/>
    <property type="match status" value="1"/>
</dbReference>
<feature type="domain" description="TFIIF beta subunit HTH" evidence="11">
    <location>
        <begin position="250"/>
        <end position="313"/>
    </location>
</feature>
<evidence type="ECO:0000313" key="14">
    <source>
        <dbReference type="Proteomes" id="UP000289323"/>
    </source>
</evidence>
<dbReference type="PANTHER" id="PTHR10445">
    <property type="entry name" value="GENERAL TRANSCRIPTION FACTOR IIF SUBUNIT 2"/>
    <property type="match status" value="1"/>
</dbReference>
<dbReference type="EMBL" id="OUUZ01000001">
    <property type="protein sequence ID" value="SPQ19287.1"/>
    <property type="molecule type" value="Genomic_DNA"/>
</dbReference>
<dbReference type="Gene3D" id="1.10.10.10">
    <property type="entry name" value="Winged helix-like DNA-binding domain superfamily/Winged helix DNA-binding domain"/>
    <property type="match status" value="1"/>
</dbReference>
<dbReference type="GO" id="GO:0006367">
    <property type="term" value="P:transcription initiation at RNA polymerase II promoter"/>
    <property type="evidence" value="ECO:0007669"/>
    <property type="project" value="InterPro"/>
</dbReference>
<dbReference type="Pfam" id="PF17683">
    <property type="entry name" value="TFIIF_beta_N"/>
    <property type="match status" value="1"/>
</dbReference>
<evidence type="ECO:0000256" key="4">
    <source>
        <dbReference type="ARBA" id="ARBA00023015"/>
    </source>
</evidence>
<protein>
    <recommendedName>
        <fullName evidence="3">Transcription initiation factor IIF subunit beta</fullName>
    </recommendedName>
    <alternativeName>
        <fullName evidence="9">TFIIF medium subunit</fullName>
    </alternativeName>
    <alternativeName>
        <fullName evidence="8">TFIIF-beta</fullName>
    </alternativeName>
</protein>
<keyword evidence="6" id="KW-0804">Transcription</keyword>
<dbReference type="SUPFAM" id="SSF46785">
    <property type="entry name" value="Winged helix' DNA-binding domain"/>
    <property type="match status" value="1"/>
</dbReference>
<dbReference type="InterPro" id="IPR040450">
    <property type="entry name" value="TFIIF_beta_HTH"/>
</dbReference>
<comment type="subcellular location">
    <subcellularLocation>
        <location evidence="1">Nucleus</location>
    </subcellularLocation>
</comment>
<evidence type="ECO:0000256" key="10">
    <source>
        <dbReference type="SAM" id="MobiDB-lite"/>
    </source>
</evidence>
<dbReference type="Proteomes" id="UP000289323">
    <property type="component" value="Unassembled WGS sequence"/>
</dbReference>
<dbReference type="InterPro" id="IPR011039">
    <property type="entry name" value="TFIIF_interaction"/>
</dbReference>
<evidence type="ECO:0000256" key="8">
    <source>
        <dbReference type="ARBA" id="ARBA00081473"/>
    </source>
</evidence>
<dbReference type="AlphaFoldDB" id="A0A3S4BGB4"/>
<evidence type="ECO:0000256" key="5">
    <source>
        <dbReference type="ARBA" id="ARBA00023125"/>
    </source>
</evidence>
<evidence type="ECO:0000256" key="7">
    <source>
        <dbReference type="ARBA" id="ARBA00023242"/>
    </source>
</evidence>
<dbReference type="GO" id="GO:0005674">
    <property type="term" value="C:transcription factor TFIIF complex"/>
    <property type="evidence" value="ECO:0007669"/>
    <property type="project" value="InterPro"/>
</dbReference>
<dbReference type="Pfam" id="PF02270">
    <property type="entry name" value="TFIIF_beta"/>
    <property type="match status" value="1"/>
</dbReference>
<dbReference type="InterPro" id="IPR036390">
    <property type="entry name" value="WH_DNA-bd_sf"/>
</dbReference>
<keyword evidence="7" id="KW-0539">Nucleus</keyword>
<comment type="similarity">
    <text evidence="2">Belongs to the TFIIF beta subunit family.</text>
</comment>
<dbReference type="InterPro" id="IPR036388">
    <property type="entry name" value="WH-like_DNA-bd_sf"/>
</dbReference>
<accession>A0A3S4BGB4</accession>
<feature type="compositionally biased region" description="Acidic residues" evidence="10">
    <location>
        <begin position="334"/>
        <end position="349"/>
    </location>
</feature>
<gene>
    <name evidence="13" type="ORF">TT172_LOCUS1706</name>
</gene>
<dbReference type="CDD" id="cd07980">
    <property type="entry name" value="TFIIF_beta"/>
    <property type="match status" value="1"/>
</dbReference>